<dbReference type="OrthoDB" id="1081873at2"/>
<dbReference type="PROSITE" id="PS51257">
    <property type="entry name" value="PROKAR_LIPOPROTEIN"/>
    <property type="match status" value="1"/>
</dbReference>
<dbReference type="GeneID" id="302994215"/>
<organism evidence="2 3">
    <name type="scientific">Segatella hominis</name>
    <dbReference type="NCBI Taxonomy" id="2518605"/>
    <lineage>
        <taxon>Bacteria</taxon>
        <taxon>Pseudomonadati</taxon>
        <taxon>Bacteroidota</taxon>
        <taxon>Bacteroidia</taxon>
        <taxon>Bacteroidales</taxon>
        <taxon>Prevotellaceae</taxon>
        <taxon>Segatella</taxon>
    </lineage>
</organism>
<proteinExistence type="predicted"/>
<keyword evidence="1" id="KW-0732">Signal</keyword>
<dbReference type="RefSeq" id="WP_134842699.1">
    <property type="nucleotide sequence ID" value="NZ_DAWCZC010000010.1"/>
</dbReference>
<dbReference type="EMBL" id="SGVY01000005">
    <property type="protein sequence ID" value="TFH84026.1"/>
    <property type="molecule type" value="Genomic_DNA"/>
</dbReference>
<comment type="caution">
    <text evidence="2">The sequence shown here is derived from an EMBL/GenBank/DDBJ whole genome shotgun (WGS) entry which is preliminary data.</text>
</comment>
<dbReference type="Proteomes" id="UP000297872">
    <property type="component" value="Unassembled WGS sequence"/>
</dbReference>
<evidence type="ECO:0008006" key="4">
    <source>
        <dbReference type="Google" id="ProtNLM"/>
    </source>
</evidence>
<evidence type="ECO:0000313" key="2">
    <source>
        <dbReference type="EMBL" id="TFH84026.1"/>
    </source>
</evidence>
<evidence type="ECO:0000256" key="1">
    <source>
        <dbReference type="SAM" id="SignalP"/>
    </source>
</evidence>
<reference evidence="2 3" key="1">
    <citation type="submission" date="2019-02" db="EMBL/GenBank/DDBJ databases">
        <title>Draft Genome Sequence of the Prevotella sp. BCRC 81118, Isolated from Human Feces.</title>
        <authorList>
            <person name="Huang C.-H."/>
        </authorList>
    </citation>
    <scope>NUCLEOTIDE SEQUENCE [LARGE SCALE GENOMIC DNA]</scope>
    <source>
        <strain evidence="2 3">BCRC 81118</strain>
    </source>
</reference>
<evidence type="ECO:0000313" key="3">
    <source>
        <dbReference type="Proteomes" id="UP000297872"/>
    </source>
</evidence>
<feature type="chain" id="PRO_5021304571" description="Lipoprotein" evidence="1">
    <location>
        <begin position="18"/>
        <end position="130"/>
    </location>
</feature>
<name>A0A4Y8VUH0_9BACT</name>
<accession>A0A4Y8VUH0</accession>
<feature type="signal peptide" evidence="1">
    <location>
        <begin position="1"/>
        <end position="17"/>
    </location>
</feature>
<sequence length="130" mass="14477">MKKSIMMALCMGMLVFAASCDNKKAETKAEPAKVEVEVITDSAFQQKAAGDYASLDQKTVITLNSDFTVTTKNYKKNYYKWEFMVQPQGSEANIMLASKGMDTDIKDQAIIDVEEGKIVVNNETFRKAAK</sequence>
<dbReference type="AlphaFoldDB" id="A0A4Y8VUH0"/>
<keyword evidence="3" id="KW-1185">Reference proteome</keyword>
<gene>
    <name evidence="2" type="ORF">EXN75_02750</name>
</gene>
<protein>
    <recommendedName>
        <fullName evidence="4">Lipoprotein</fullName>
    </recommendedName>
</protein>